<accession>A0A7Z7NR13</accession>
<evidence type="ECO:0000313" key="4">
    <source>
        <dbReference type="Proteomes" id="UP000257139"/>
    </source>
</evidence>
<keyword evidence="2" id="KW-0472">Membrane</keyword>
<feature type="region of interest" description="Disordered" evidence="1">
    <location>
        <begin position="41"/>
        <end position="66"/>
    </location>
</feature>
<comment type="caution">
    <text evidence="3">The sequence shown here is derived from an EMBL/GenBank/DDBJ whole genome shotgun (WGS) entry which is preliminary data.</text>
</comment>
<evidence type="ECO:0000256" key="2">
    <source>
        <dbReference type="SAM" id="Phobius"/>
    </source>
</evidence>
<feature type="transmembrane region" description="Helical" evidence="2">
    <location>
        <begin position="72"/>
        <end position="91"/>
    </location>
</feature>
<name>A0A7Z7NR13_9BURK</name>
<dbReference type="AlphaFoldDB" id="A0A7Z7NR13"/>
<evidence type="ECO:0000313" key="3">
    <source>
        <dbReference type="EMBL" id="SPC25624.1"/>
    </source>
</evidence>
<protein>
    <submittedName>
        <fullName evidence="3">Uncharacterized protein</fullName>
    </submittedName>
</protein>
<keyword evidence="2" id="KW-1133">Transmembrane helix</keyword>
<reference evidence="3 4" key="1">
    <citation type="submission" date="2018-01" db="EMBL/GenBank/DDBJ databases">
        <authorList>
            <person name="Clerissi C."/>
        </authorList>
    </citation>
    <scope>NUCLEOTIDE SEQUENCE [LARGE SCALE GENOMIC DNA]</scope>
    <source>
        <strain evidence="3">Cupriavidus taiwanensis STM 6021</strain>
    </source>
</reference>
<keyword evidence="2" id="KW-0812">Transmembrane</keyword>
<gene>
    <name evidence="3" type="ORF">CBM2594_U10125</name>
</gene>
<organism evidence="3 4">
    <name type="scientific">Cupriavidus taiwanensis</name>
    <dbReference type="NCBI Taxonomy" id="164546"/>
    <lineage>
        <taxon>Bacteria</taxon>
        <taxon>Pseudomonadati</taxon>
        <taxon>Pseudomonadota</taxon>
        <taxon>Betaproteobacteria</taxon>
        <taxon>Burkholderiales</taxon>
        <taxon>Burkholderiaceae</taxon>
        <taxon>Cupriavidus</taxon>
    </lineage>
</organism>
<evidence type="ECO:0000256" key="1">
    <source>
        <dbReference type="SAM" id="MobiDB-lite"/>
    </source>
</evidence>
<dbReference type="Proteomes" id="UP000257139">
    <property type="component" value="Unassembled WGS sequence"/>
</dbReference>
<dbReference type="EMBL" id="OGUU01000045">
    <property type="protein sequence ID" value="SPC25624.1"/>
    <property type="molecule type" value="Genomic_DNA"/>
</dbReference>
<proteinExistence type="predicted"/>
<sequence>MRDIRKVHEALLAQHFEDVDQLADKISDAAKKVERATATLTAMNGTPRPASSKPAPHRTTPHTRASWERRGMWAAAVIAGVIVSAGVGALVSRHQPVQTPEQAQATDIGRAIVRAWPRLDSATQTVIWNALDSQTQEALAYSVRRR</sequence>